<dbReference type="Gene3D" id="3.30.70.270">
    <property type="match status" value="1"/>
</dbReference>
<dbReference type="NCBIfam" id="TIGR00254">
    <property type="entry name" value="GGDEF"/>
    <property type="match status" value="1"/>
</dbReference>
<dbReference type="Proteomes" id="UP000737171">
    <property type="component" value="Unassembled WGS sequence"/>
</dbReference>
<protein>
    <recommendedName>
        <fullName evidence="1">diguanylate cyclase</fullName>
        <ecNumber evidence="1">2.7.7.65</ecNumber>
    </recommendedName>
</protein>
<dbReference type="SMART" id="SM00267">
    <property type="entry name" value="GGDEF"/>
    <property type="match status" value="1"/>
</dbReference>
<dbReference type="RefSeq" id="WP_173131597.1">
    <property type="nucleotide sequence ID" value="NZ_JABRWJ010000010.1"/>
</dbReference>
<dbReference type="PANTHER" id="PTHR45138">
    <property type="entry name" value="REGULATORY COMPONENTS OF SENSORY TRANSDUCTION SYSTEM"/>
    <property type="match status" value="1"/>
</dbReference>
<dbReference type="EMBL" id="JABRWJ010000010">
    <property type="protein sequence ID" value="NRF71101.1"/>
    <property type="molecule type" value="Genomic_DNA"/>
</dbReference>
<dbReference type="Gene3D" id="3.40.50.2300">
    <property type="match status" value="1"/>
</dbReference>
<reference evidence="7 8" key="1">
    <citation type="submission" date="2020-05" db="EMBL/GenBank/DDBJ databases">
        <title>Aquincola sp. isolate from soil.</title>
        <authorList>
            <person name="Han J."/>
            <person name="Kim D.-U."/>
        </authorList>
    </citation>
    <scope>NUCLEOTIDE SEQUENCE [LARGE SCALE GENOMIC DNA]</scope>
    <source>
        <strain evidence="7 8">S2</strain>
    </source>
</reference>
<keyword evidence="3" id="KW-0597">Phosphoprotein</keyword>
<evidence type="ECO:0000259" key="6">
    <source>
        <dbReference type="PROSITE" id="PS50887"/>
    </source>
</evidence>
<evidence type="ECO:0000313" key="8">
    <source>
        <dbReference type="Proteomes" id="UP000737171"/>
    </source>
</evidence>
<gene>
    <name evidence="7" type="ORF">HLB44_29305</name>
</gene>
<feature type="domain" description="Response regulatory" evidence="5">
    <location>
        <begin position="3"/>
        <end position="120"/>
    </location>
</feature>
<keyword evidence="8" id="KW-1185">Reference proteome</keyword>
<dbReference type="InterPro" id="IPR050469">
    <property type="entry name" value="Diguanylate_Cyclase"/>
</dbReference>
<evidence type="ECO:0000256" key="3">
    <source>
        <dbReference type="PROSITE-ProRule" id="PRU00169"/>
    </source>
</evidence>
<dbReference type="EC" id="2.7.7.65" evidence="1"/>
<dbReference type="InterPro" id="IPR000160">
    <property type="entry name" value="GGDEF_dom"/>
</dbReference>
<accession>A0ABX2ER17</accession>
<evidence type="ECO:0000313" key="7">
    <source>
        <dbReference type="EMBL" id="NRF71101.1"/>
    </source>
</evidence>
<dbReference type="Pfam" id="PF00990">
    <property type="entry name" value="GGDEF"/>
    <property type="match status" value="1"/>
</dbReference>
<dbReference type="InterPro" id="IPR001789">
    <property type="entry name" value="Sig_transdc_resp-reg_receiver"/>
</dbReference>
<dbReference type="InterPro" id="IPR043128">
    <property type="entry name" value="Rev_trsase/Diguanyl_cyclase"/>
</dbReference>
<sequence length="376" mass="42394">MHTILIVDDLPANREFLITLLRGRGHRLLEAGDGVEALEIARRERPKLVIADIVMPRLDGYSLARRLADYPQLRETQVILCSAAYDEKEARALVRHCGVWRLLAKPCEPELVLDVVEQALRETRPREVSPAGTPVTDEQLGVVGDKLHQKIAELERLQGELERRVEDRTRELQREVRERQQAQQALDAANRRLREESLRDGLTGLYNRRCLDEVLQREIAQAVRHERSLSLLLIDIDHFKQCNDRFGHAAGDAMLRAVSTHLRAAFREEDTVCRYGGDEFVVLMPGTTPVAARDCADRLRSRMRELQIVQEGSALPPVTLSIGVASMTTSRRSVTAMLQAADRALYRVKQAGRDQAQLSSDYMALDLLPPHSAALA</sequence>
<dbReference type="SUPFAM" id="SSF55073">
    <property type="entry name" value="Nucleotide cyclase"/>
    <property type="match status" value="1"/>
</dbReference>
<name>A0ABX2ER17_9BURK</name>
<dbReference type="SUPFAM" id="SSF52172">
    <property type="entry name" value="CheY-like"/>
    <property type="match status" value="1"/>
</dbReference>
<evidence type="ECO:0000259" key="5">
    <source>
        <dbReference type="PROSITE" id="PS50110"/>
    </source>
</evidence>
<dbReference type="Pfam" id="PF00072">
    <property type="entry name" value="Response_reg"/>
    <property type="match status" value="1"/>
</dbReference>
<dbReference type="InterPro" id="IPR011006">
    <property type="entry name" value="CheY-like_superfamily"/>
</dbReference>
<dbReference type="PROSITE" id="PS50110">
    <property type="entry name" value="RESPONSE_REGULATORY"/>
    <property type="match status" value="1"/>
</dbReference>
<dbReference type="PROSITE" id="PS50887">
    <property type="entry name" value="GGDEF"/>
    <property type="match status" value="1"/>
</dbReference>
<feature type="modified residue" description="4-aspartylphosphate" evidence="3">
    <location>
        <position position="52"/>
    </location>
</feature>
<comment type="catalytic activity">
    <reaction evidence="2">
        <text>2 GTP = 3',3'-c-di-GMP + 2 diphosphate</text>
        <dbReference type="Rhea" id="RHEA:24898"/>
        <dbReference type="ChEBI" id="CHEBI:33019"/>
        <dbReference type="ChEBI" id="CHEBI:37565"/>
        <dbReference type="ChEBI" id="CHEBI:58805"/>
        <dbReference type="EC" id="2.7.7.65"/>
    </reaction>
</comment>
<evidence type="ECO:0000256" key="4">
    <source>
        <dbReference type="SAM" id="Coils"/>
    </source>
</evidence>
<evidence type="ECO:0000256" key="2">
    <source>
        <dbReference type="ARBA" id="ARBA00034247"/>
    </source>
</evidence>
<feature type="domain" description="GGDEF" evidence="6">
    <location>
        <begin position="227"/>
        <end position="361"/>
    </location>
</feature>
<comment type="caution">
    <text evidence="7">The sequence shown here is derived from an EMBL/GenBank/DDBJ whole genome shotgun (WGS) entry which is preliminary data.</text>
</comment>
<proteinExistence type="predicted"/>
<dbReference type="PANTHER" id="PTHR45138:SF9">
    <property type="entry name" value="DIGUANYLATE CYCLASE DGCM-RELATED"/>
    <property type="match status" value="1"/>
</dbReference>
<dbReference type="SMART" id="SM00448">
    <property type="entry name" value="REC"/>
    <property type="match status" value="1"/>
</dbReference>
<organism evidence="7 8">
    <name type="scientific">Pseudaquabacterium terrae</name>
    <dbReference type="NCBI Taxonomy" id="2732868"/>
    <lineage>
        <taxon>Bacteria</taxon>
        <taxon>Pseudomonadati</taxon>
        <taxon>Pseudomonadota</taxon>
        <taxon>Betaproteobacteria</taxon>
        <taxon>Burkholderiales</taxon>
        <taxon>Sphaerotilaceae</taxon>
        <taxon>Pseudaquabacterium</taxon>
    </lineage>
</organism>
<feature type="coiled-coil region" evidence="4">
    <location>
        <begin position="144"/>
        <end position="199"/>
    </location>
</feature>
<evidence type="ECO:0000256" key="1">
    <source>
        <dbReference type="ARBA" id="ARBA00012528"/>
    </source>
</evidence>
<dbReference type="CDD" id="cd01949">
    <property type="entry name" value="GGDEF"/>
    <property type="match status" value="1"/>
</dbReference>
<dbReference type="InterPro" id="IPR029787">
    <property type="entry name" value="Nucleotide_cyclase"/>
</dbReference>
<keyword evidence="4" id="KW-0175">Coiled coil</keyword>